<keyword evidence="3" id="KW-1185">Reference proteome</keyword>
<dbReference type="SUPFAM" id="SSF52200">
    <property type="entry name" value="Toll/Interleukin receptor TIR domain"/>
    <property type="match status" value="1"/>
</dbReference>
<dbReference type="Proteomes" id="UP000677082">
    <property type="component" value="Unassembled WGS sequence"/>
</dbReference>
<name>A0A919W1B5_9ACTN</name>
<evidence type="ECO:0000259" key="1">
    <source>
        <dbReference type="Pfam" id="PF13676"/>
    </source>
</evidence>
<dbReference type="GO" id="GO:0007165">
    <property type="term" value="P:signal transduction"/>
    <property type="evidence" value="ECO:0007669"/>
    <property type="project" value="InterPro"/>
</dbReference>
<gene>
    <name evidence="2" type="ORF">Ato02nite_000880</name>
</gene>
<protein>
    <recommendedName>
        <fullName evidence="1">TIR domain-containing protein</fullName>
    </recommendedName>
</protein>
<dbReference type="EMBL" id="BOQN01000001">
    <property type="protein sequence ID" value="GIM88295.1"/>
    <property type="molecule type" value="Genomic_DNA"/>
</dbReference>
<evidence type="ECO:0000313" key="3">
    <source>
        <dbReference type="Proteomes" id="UP000677082"/>
    </source>
</evidence>
<dbReference type="Gene3D" id="3.40.50.10140">
    <property type="entry name" value="Toll/interleukin-1 receptor homology (TIR) domain"/>
    <property type="match status" value="1"/>
</dbReference>
<dbReference type="RefSeq" id="WP_213004277.1">
    <property type="nucleotide sequence ID" value="NZ_BOQN01000001.1"/>
</dbReference>
<organism evidence="2 3">
    <name type="scientific">Paractinoplanes toevensis</name>
    <dbReference type="NCBI Taxonomy" id="571911"/>
    <lineage>
        <taxon>Bacteria</taxon>
        <taxon>Bacillati</taxon>
        <taxon>Actinomycetota</taxon>
        <taxon>Actinomycetes</taxon>
        <taxon>Micromonosporales</taxon>
        <taxon>Micromonosporaceae</taxon>
        <taxon>Paractinoplanes</taxon>
    </lineage>
</organism>
<dbReference type="AlphaFoldDB" id="A0A919W1B5"/>
<sequence>MGFRAPSATEVYQYMFRLDRADRGLVDRFGWSILVVNDSSPVCREFLTRYCVDLCIRTADRVRFVFFSDLPSHHFGFGPEGGLGVLGAVLRRVDLDFERDPWRRLRPAALRPFAGIPDIDRQISSEVAHKTAMPGTGEALRFAQRLGIGRHVPCVVVFTDVGALTVQVLPFGELSADQIYQRIRGWIDDFYADNRAALARWESVEESIQRLVLQSHSSLVAVRNWRYDRLEAWRVLRGILTAEKILDSDPEEGLRRLRVLAGDYHIPWAIRSRLDRLTDELANFDRHARTAAELRKKADALARRSTPDQIRSRLRDLQWNADTGTRALADEALALGEPPRPEAPRMQLLGWWRTTAASALSRNRFRRHRLTWDPEEPTTAFAGVRHRDRLRAEYAAFRDTVGRCHLDDDPDACARQIFTALAELHRIPGDDATWLAATAGHRESLANDLRELQRTAPRWLAGLEIRECLPPGDEPDPEAFLASAPRLLAAVAARRGPALEPYTEAHLRYRDRVCESLRAEADRQSAVATGRAAAVEALRPTLESIHTELVAAARSQALAGTVPAEVNGPDLAAVPRLAEALDEYDAAVAEIRFPHQRDGLIPVRTTLSPVDAAGIDAPRRRGSPDERLAGAVATTREARALLPATRTDVQRWRSAARLAAALSTIVEPARLAELLPDDDGPAPIARLNPAEVRALRKVDLTEPGLPAPAGPAGFDVFMAHNSADKPAVRALGRRLRARGLNPWIDIEQIPPGRWFSDVIQSAVLTAGAAAVCIGPAGVGRWQALEIRTFLEQCVNRGVPVIPVLLPGADRVPEDLVFLRNLHHVRFAAGLDEKAALDQLVWGITGHR</sequence>
<proteinExistence type="predicted"/>
<feature type="domain" description="TIR" evidence="1">
    <location>
        <begin position="716"/>
        <end position="840"/>
    </location>
</feature>
<dbReference type="InterPro" id="IPR035897">
    <property type="entry name" value="Toll_tir_struct_dom_sf"/>
</dbReference>
<dbReference type="InterPro" id="IPR000157">
    <property type="entry name" value="TIR_dom"/>
</dbReference>
<dbReference type="Pfam" id="PF13676">
    <property type="entry name" value="TIR_2"/>
    <property type="match status" value="1"/>
</dbReference>
<comment type="caution">
    <text evidence="2">The sequence shown here is derived from an EMBL/GenBank/DDBJ whole genome shotgun (WGS) entry which is preliminary data.</text>
</comment>
<evidence type="ECO:0000313" key="2">
    <source>
        <dbReference type="EMBL" id="GIM88295.1"/>
    </source>
</evidence>
<reference evidence="2 3" key="1">
    <citation type="submission" date="2021-03" db="EMBL/GenBank/DDBJ databases">
        <title>Whole genome shotgun sequence of Actinoplanes toevensis NBRC 105298.</title>
        <authorList>
            <person name="Komaki H."/>
            <person name="Tamura T."/>
        </authorList>
    </citation>
    <scope>NUCLEOTIDE SEQUENCE [LARGE SCALE GENOMIC DNA]</scope>
    <source>
        <strain evidence="2 3">NBRC 105298</strain>
    </source>
</reference>
<accession>A0A919W1B5</accession>